<dbReference type="InterPro" id="IPR029068">
    <property type="entry name" value="Glyas_Bleomycin-R_OHBP_Dase"/>
</dbReference>
<dbReference type="EMBL" id="JBHSNB010000001">
    <property type="protein sequence ID" value="MFC5584104.1"/>
    <property type="molecule type" value="Genomic_DNA"/>
</dbReference>
<name>A0ABW0T439_9HYPH</name>
<dbReference type="Gene3D" id="3.10.180.10">
    <property type="entry name" value="2,3-Dihydroxybiphenyl 1,2-Dioxygenase, domain 1"/>
    <property type="match status" value="1"/>
</dbReference>
<dbReference type="RefSeq" id="WP_223020071.1">
    <property type="nucleotide sequence ID" value="NZ_CP078143.1"/>
</dbReference>
<dbReference type="CDD" id="cd07247">
    <property type="entry name" value="SgaA_N_like"/>
    <property type="match status" value="1"/>
</dbReference>
<evidence type="ECO:0000259" key="1">
    <source>
        <dbReference type="PROSITE" id="PS51819"/>
    </source>
</evidence>
<accession>A0ABW0T439</accession>
<organism evidence="2 3">
    <name type="scientific">Nitratireductor kimnyeongensis</name>
    <dbReference type="NCBI Taxonomy" id="430679"/>
    <lineage>
        <taxon>Bacteria</taxon>
        <taxon>Pseudomonadati</taxon>
        <taxon>Pseudomonadota</taxon>
        <taxon>Alphaproteobacteria</taxon>
        <taxon>Hyphomicrobiales</taxon>
        <taxon>Phyllobacteriaceae</taxon>
        <taxon>Nitratireductor</taxon>
    </lineage>
</organism>
<comment type="caution">
    <text evidence="2">The sequence shown here is derived from an EMBL/GenBank/DDBJ whole genome shotgun (WGS) entry which is preliminary data.</text>
</comment>
<keyword evidence="3" id="KW-1185">Reference proteome</keyword>
<dbReference type="SUPFAM" id="SSF54593">
    <property type="entry name" value="Glyoxalase/Bleomycin resistance protein/Dihydroxybiphenyl dioxygenase"/>
    <property type="match status" value="1"/>
</dbReference>
<dbReference type="InterPro" id="IPR004360">
    <property type="entry name" value="Glyas_Fos-R_dOase_dom"/>
</dbReference>
<feature type="domain" description="VOC" evidence="1">
    <location>
        <begin position="6"/>
        <end position="123"/>
    </location>
</feature>
<reference evidence="3" key="1">
    <citation type="journal article" date="2019" name="Int. J. Syst. Evol. Microbiol.">
        <title>The Global Catalogue of Microorganisms (GCM) 10K type strain sequencing project: providing services to taxonomists for standard genome sequencing and annotation.</title>
        <authorList>
            <consortium name="The Broad Institute Genomics Platform"/>
            <consortium name="The Broad Institute Genome Sequencing Center for Infectious Disease"/>
            <person name="Wu L."/>
            <person name="Ma J."/>
        </authorList>
    </citation>
    <scope>NUCLEOTIDE SEQUENCE [LARGE SCALE GENOMIC DNA]</scope>
    <source>
        <strain evidence="3">JCM 3366</strain>
    </source>
</reference>
<dbReference type="Proteomes" id="UP001596107">
    <property type="component" value="Unassembled WGS sequence"/>
</dbReference>
<proteinExistence type="predicted"/>
<evidence type="ECO:0000313" key="2">
    <source>
        <dbReference type="EMBL" id="MFC5584104.1"/>
    </source>
</evidence>
<dbReference type="PANTHER" id="PTHR33993:SF14">
    <property type="entry name" value="GB|AAF24581.1"/>
    <property type="match status" value="1"/>
</dbReference>
<dbReference type="InterPro" id="IPR052164">
    <property type="entry name" value="Anthracycline_SecMetBiosynth"/>
</dbReference>
<dbReference type="PROSITE" id="PS51819">
    <property type="entry name" value="VOC"/>
    <property type="match status" value="1"/>
</dbReference>
<evidence type="ECO:0000313" key="3">
    <source>
        <dbReference type="Proteomes" id="UP001596107"/>
    </source>
</evidence>
<sequence length="127" mass="13939">MTQHGCFHWNELMTRDTEKMKTFYADTVGWTFDSMDMGEGRTYWIAKVGDTPVAGLFPMAGPDFDGVEEHWMPYLAVDGVDALLENAKGKGAEVLRAPFDVPGIGRIAVLREPGGAMIGWMTPADPA</sequence>
<dbReference type="InterPro" id="IPR037523">
    <property type="entry name" value="VOC_core"/>
</dbReference>
<gene>
    <name evidence="2" type="ORF">ACFPOD_03200</name>
</gene>
<protein>
    <submittedName>
        <fullName evidence="2">VOC family protein</fullName>
    </submittedName>
</protein>
<dbReference type="PANTHER" id="PTHR33993">
    <property type="entry name" value="GLYOXALASE-RELATED"/>
    <property type="match status" value="1"/>
</dbReference>
<dbReference type="Pfam" id="PF00903">
    <property type="entry name" value="Glyoxalase"/>
    <property type="match status" value="1"/>
</dbReference>